<comment type="caution">
    <text evidence="4">The sequence shown here is derived from an EMBL/GenBank/DDBJ whole genome shotgun (WGS) entry which is preliminary data.</text>
</comment>
<dbReference type="AlphaFoldDB" id="A0A4Q1BGZ3"/>
<keyword evidence="2" id="KW-0812">Transmembrane</keyword>
<dbReference type="InterPro" id="IPR000757">
    <property type="entry name" value="Beta-glucanase-like"/>
</dbReference>
<dbReference type="EMBL" id="SDIL01000086">
    <property type="protein sequence ID" value="RXK36842.1"/>
    <property type="molecule type" value="Genomic_DNA"/>
</dbReference>
<sequence>MAQSTAGGSMMSSSSTLRLAKIYTGTGFLDGFDFETADDPTGGYVNYVSKSDAQSLSLVDIQSSGEFVMRADSDNQASGRGRNSVRISSKDKFGDGVYILDVNHMPVGCGTWPAFWTTTKTGWPSGGEIDILEGTNALPRPYSTAWNATGTITNSTTSGLPLVRNTASLHTADNCVLPSGTYQTGELGSSVCAADLSGNTGCGVELGGQDVYGVDSFGHGVNEVGGGWYAMWRDVENSGGVYVYYWPRNATNVPDDVKNVNTVSTNVAGWGEPSANLSIPTCKGDFNDHVIVFNLAFCGDYAEGTYTTSGCPSTCSSFVMNHPQAFTSAYWSINSLRVYTSSGKPASGGGLSTGSIVGIVVGVVVGVCVLFVGFLVCRRRRMAGRKNLPMEVRLQDDTPKDPTLLSSHPNQRRSTIHSLRPSWSRIPSGLSQSPSPSPNSFSRSLTPDQINNVNFLDNVDLPSKSSNSGFVDLSSKSSNPGFVDLSSKSFIPSSSKSINSAHVEPTDFPGERKDPRMEVDKRGKVTVVKAEGIKSFLNQKRTGTTTLQPGRTSRNYLTGETAIPLVGRSNSLRREMTRKSLKMGEDGGEREREISRQMTREEREREISRQMTREERERDMSRQLTRVERQDEGQQEDTIRDKSWFGLGHNTNSDKVSGSGSIARRKSREASWVKAAQDPNSGKRDSVAFGRGWAG</sequence>
<dbReference type="CDD" id="cd02181">
    <property type="entry name" value="GH16_fungal_Lam16A_glucanase"/>
    <property type="match status" value="1"/>
</dbReference>
<organism evidence="4 5">
    <name type="scientific">Tremella mesenterica</name>
    <name type="common">Jelly fungus</name>
    <dbReference type="NCBI Taxonomy" id="5217"/>
    <lineage>
        <taxon>Eukaryota</taxon>
        <taxon>Fungi</taxon>
        <taxon>Dikarya</taxon>
        <taxon>Basidiomycota</taxon>
        <taxon>Agaricomycotina</taxon>
        <taxon>Tremellomycetes</taxon>
        <taxon>Tremellales</taxon>
        <taxon>Tremellaceae</taxon>
        <taxon>Tremella</taxon>
    </lineage>
</organism>
<dbReference type="OrthoDB" id="192832at2759"/>
<feature type="compositionally biased region" description="Low complexity" evidence="1">
    <location>
        <begin position="427"/>
        <end position="444"/>
    </location>
</feature>
<feature type="region of interest" description="Disordered" evidence="1">
    <location>
        <begin position="393"/>
        <end position="446"/>
    </location>
</feature>
<evidence type="ECO:0000256" key="1">
    <source>
        <dbReference type="SAM" id="MobiDB-lite"/>
    </source>
</evidence>
<feature type="region of interest" description="Disordered" evidence="1">
    <location>
        <begin position="493"/>
        <end position="515"/>
    </location>
</feature>
<reference evidence="4 5" key="1">
    <citation type="submission" date="2016-06" db="EMBL/GenBank/DDBJ databases">
        <title>Evolution of pathogenesis and genome organization in the Tremellales.</title>
        <authorList>
            <person name="Cuomo C."/>
            <person name="Litvintseva A."/>
            <person name="Heitman J."/>
            <person name="Chen Y."/>
            <person name="Sun S."/>
            <person name="Springer D."/>
            <person name="Dromer F."/>
            <person name="Young S."/>
            <person name="Zeng Q."/>
            <person name="Chapman S."/>
            <person name="Gujja S."/>
            <person name="Saif S."/>
            <person name="Birren B."/>
        </authorList>
    </citation>
    <scope>NUCLEOTIDE SEQUENCE [LARGE SCALE GENOMIC DNA]</scope>
    <source>
        <strain evidence="4 5">ATCC 28783</strain>
    </source>
</reference>
<dbReference type="InterPro" id="IPR013320">
    <property type="entry name" value="ConA-like_dom_sf"/>
</dbReference>
<dbReference type="GO" id="GO:0004553">
    <property type="term" value="F:hydrolase activity, hydrolyzing O-glycosyl compounds"/>
    <property type="evidence" value="ECO:0007669"/>
    <property type="project" value="InterPro"/>
</dbReference>
<dbReference type="Proteomes" id="UP000289152">
    <property type="component" value="Unassembled WGS sequence"/>
</dbReference>
<dbReference type="Pfam" id="PF26113">
    <property type="entry name" value="GH16_XgeA"/>
    <property type="match status" value="2"/>
</dbReference>
<protein>
    <recommendedName>
        <fullName evidence="3">GH16 domain-containing protein</fullName>
    </recommendedName>
</protein>
<dbReference type="PANTHER" id="PTHR10963">
    <property type="entry name" value="GLYCOSYL HYDROLASE-RELATED"/>
    <property type="match status" value="1"/>
</dbReference>
<dbReference type="PROSITE" id="PS51762">
    <property type="entry name" value="GH16_2"/>
    <property type="match status" value="1"/>
</dbReference>
<dbReference type="GO" id="GO:0009251">
    <property type="term" value="P:glucan catabolic process"/>
    <property type="evidence" value="ECO:0007669"/>
    <property type="project" value="TreeGrafter"/>
</dbReference>
<keyword evidence="2" id="KW-1133">Transmembrane helix</keyword>
<evidence type="ECO:0000313" key="5">
    <source>
        <dbReference type="Proteomes" id="UP000289152"/>
    </source>
</evidence>
<proteinExistence type="predicted"/>
<evidence type="ECO:0000256" key="2">
    <source>
        <dbReference type="SAM" id="Phobius"/>
    </source>
</evidence>
<dbReference type="InterPro" id="IPR050546">
    <property type="entry name" value="Glycosyl_Hydrlase_16"/>
</dbReference>
<dbReference type="PANTHER" id="PTHR10963:SF24">
    <property type="entry name" value="GLYCOSIDASE C21B10.07-RELATED"/>
    <property type="match status" value="1"/>
</dbReference>
<keyword evidence="2" id="KW-0472">Membrane</keyword>
<feature type="domain" description="GH16" evidence="3">
    <location>
        <begin position="4"/>
        <end position="255"/>
    </location>
</feature>
<dbReference type="Gene3D" id="2.60.120.200">
    <property type="match status" value="1"/>
</dbReference>
<gene>
    <name evidence="4" type="ORF">M231_05926</name>
</gene>
<dbReference type="InParanoid" id="A0A4Q1BGZ3"/>
<dbReference type="VEuPathDB" id="FungiDB:TREMEDRAFT_28753"/>
<evidence type="ECO:0000259" key="3">
    <source>
        <dbReference type="PROSITE" id="PS51762"/>
    </source>
</evidence>
<name>A0A4Q1BGZ3_TREME</name>
<accession>A0A4Q1BGZ3</accession>
<evidence type="ECO:0000313" key="4">
    <source>
        <dbReference type="EMBL" id="RXK36842.1"/>
    </source>
</evidence>
<dbReference type="STRING" id="5217.A0A4Q1BGZ3"/>
<feature type="transmembrane region" description="Helical" evidence="2">
    <location>
        <begin position="356"/>
        <end position="377"/>
    </location>
</feature>
<keyword evidence="5" id="KW-1185">Reference proteome</keyword>
<feature type="compositionally biased region" description="Polar residues" evidence="1">
    <location>
        <begin position="649"/>
        <end position="660"/>
    </location>
</feature>
<feature type="region of interest" description="Disordered" evidence="1">
    <location>
        <begin position="574"/>
        <end position="695"/>
    </location>
</feature>
<dbReference type="SUPFAM" id="SSF49899">
    <property type="entry name" value="Concanavalin A-like lectins/glucanases"/>
    <property type="match status" value="1"/>
</dbReference>
<feature type="compositionally biased region" description="Basic and acidic residues" evidence="1">
    <location>
        <begin position="574"/>
        <end position="643"/>
    </location>
</feature>